<comment type="caution">
    <text evidence="1">The sequence shown here is derived from an EMBL/GenBank/DDBJ whole genome shotgun (WGS) entry which is preliminary data.</text>
</comment>
<name>V2UW79_9GAMM</name>
<dbReference type="AlphaFoldDB" id="V2UW79"/>
<reference evidence="1 2" key="1">
    <citation type="submission" date="2013-10" db="EMBL/GenBank/DDBJ databases">
        <title>The Genome Sequence of Acinetobacter brisouii CIP 110357.</title>
        <authorList>
            <consortium name="The Broad Institute Genomics Platform"/>
            <consortium name="The Broad Institute Genome Sequencing Center for Infectious Disease"/>
            <person name="Cerqueira G."/>
            <person name="Feldgarden M."/>
            <person name="Courvalin P."/>
            <person name="Grillot-Courvalin C."/>
            <person name="Clermont D."/>
            <person name="Rocha E."/>
            <person name="Yoon E.-J."/>
            <person name="Nemec A."/>
            <person name="Young S.K."/>
            <person name="Zeng Q."/>
            <person name="Gargeya S."/>
            <person name="Fitzgerald M."/>
            <person name="Abouelleil A."/>
            <person name="Alvarado L."/>
            <person name="Berlin A.M."/>
            <person name="Chapman S.B."/>
            <person name="Gainer-Dewar J."/>
            <person name="Goldberg J."/>
            <person name="Gnerre S."/>
            <person name="Griggs A."/>
            <person name="Gujja S."/>
            <person name="Hansen M."/>
            <person name="Howarth C."/>
            <person name="Imamovic A."/>
            <person name="Ireland A."/>
            <person name="Larimer J."/>
            <person name="McCowan C."/>
            <person name="Murphy C."/>
            <person name="Pearson M."/>
            <person name="Poon T.W."/>
            <person name="Priest M."/>
            <person name="Roberts A."/>
            <person name="Saif S."/>
            <person name="Shea T."/>
            <person name="Sykes S."/>
            <person name="Wortman J."/>
            <person name="Nusbaum C."/>
            <person name="Birren B."/>
        </authorList>
    </citation>
    <scope>NUCLEOTIDE SEQUENCE [LARGE SCALE GENOMIC DNA]</scope>
    <source>
        <strain evidence="1 2">CIP 110357</strain>
    </source>
</reference>
<dbReference type="EMBL" id="AYEU01000002">
    <property type="protein sequence ID" value="ESK52851.1"/>
    <property type="molecule type" value="Genomic_DNA"/>
</dbReference>
<gene>
    <name evidence="1" type="ORF">P255_00243</name>
</gene>
<proteinExistence type="predicted"/>
<evidence type="ECO:0000313" key="2">
    <source>
        <dbReference type="Proteomes" id="UP000018418"/>
    </source>
</evidence>
<keyword evidence="2" id="KW-1185">Reference proteome</keyword>
<dbReference type="Proteomes" id="UP000018418">
    <property type="component" value="Unassembled WGS sequence"/>
</dbReference>
<accession>V2UW79</accession>
<dbReference type="HOGENOM" id="CLU_107028_0_0_6"/>
<organism evidence="1 2">
    <name type="scientific">Acinetobacter brisouii CIP 110357</name>
    <dbReference type="NCBI Taxonomy" id="1341683"/>
    <lineage>
        <taxon>Bacteria</taxon>
        <taxon>Pseudomonadati</taxon>
        <taxon>Pseudomonadota</taxon>
        <taxon>Gammaproteobacteria</taxon>
        <taxon>Moraxellales</taxon>
        <taxon>Moraxellaceae</taxon>
        <taxon>Acinetobacter</taxon>
    </lineage>
</organism>
<evidence type="ECO:0000313" key="1">
    <source>
        <dbReference type="EMBL" id="ESK52851.1"/>
    </source>
</evidence>
<dbReference type="OrthoDB" id="6717149at2"/>
<protein>
    <submittedName>
        <fullName evidence="1">Uncharacterized protein</fullName>
    </submittedName>
</protein>
<sequence>MLKQLNNYIKPITYLACILECAWQLVACSPHSPSDGLTHSYQTRGASLPLQHNVEGQKLVDVAGKSVMPEQTPLPEERDVLTNQEKVMVGRYMATISCQDPIAHCDVGQQGSVEYIINLMDDGSVFRLIKSFGKVYADTRITQNYQHARWKVITEDQKKYVVVYLNEHLCLYYLIDHKRNIVMDSQRNYEINRDFFEHGHPYTLKNYYLLRVSN</sequence>
<dbReference type="PATRIC" id="fig|1341683.3.peg.239"/>